<protein>
    <submittedName>
        <fullName evidence="2">Uncharacterized protein</fullName>
    </submittedName>
</protein>
<evidence type="ECO:0000313" key="3">
    <source>
        <dbReference type="Proteomes" id="UP001220324"/>
    </source>
</evidence>
<dbReference type="AlphaFoldDB" id="A0AAD6D1Z6"/>
<keyword evidence="3" id="KW-1185">Reference proteome</keyword>
<comment type="caution">
    <text evidence="2">The sequence shown here is derived from an EMBL/GenBank/DDBJ whole genome shotgun (WGS) entry which is preliminary data.</text>
</comment>
<evidence type="ECO:0000256" key="1">
    <source>
        <dbReference type="SAM" id="MobiDB-lite"/>
    </source>
</evidence>
<proteinExistence type="predicted"/>
<evidence type="ECO:0000313" key="2">
    <source>
        <dbReference type="EMBL" id="KAJ5546293.1"/>
    </source>
</evidence>
<name>A0AAD6D1Z6_9EURO</name>
<dbReference type="Proteomes" id="UP001220324">
    <property type="component" value="Unassembled WGS sequence"/>
</dbReference>
<gene>
    <name evidence="2" type="ORF">N7494_003878</name>
</gene>
<feature type="region of interest" description="Disordered" evidence="1">
    <location>
        <begin position="1"/>
        <end position="36"/>
    </location>
</feature>
<feature type="compositionally biased region" description="Low complexity" evidence="1">
    <location>
        <begin position="10"/>
        <end position="27"/>
    </location>
</feature>
<reference evidence="2 3" key="1">
    <citation type="journal article" date="2023" name="IMA Fungus">
        <title>Comparative genomic study of the Penicillium genus elucidates a diverse pangenome and 15 lateral gene transfer events.</title>
        <authorList>
            <person name="Petersen C."/>
            <person name="Sorensen T."/>
            <person name="Nielsen M.R."/>
            <person name="Sondergaard T.E."/>
            <person name="Sorensen J.L."/>
            <person name="Fitzpatrick D.A."/>
            <person name="Frisvad J.C."/>
            <person name="Nielsen K.L."/>
        </authorList>
    </citation>
    <scope>NUCLEOTIDE SEQUENCE [LARGE SCALE GENOMIC DNA]</scope>
    <source>
        <strain evidence="2 3">IBT 35679</strain>
    </source>
</reference>
<organism evidence="2 3">
    <name type="scientific">Penicillium frequentans</name>
    <dbReference type="NCBI Taxonomy" id="3151616"/>
    <lineage>
        <taxon>Eukaryota</taxon>
        <taxon>Fungi</taxon>
        <taxon>Dikarya</taxon>
        <taxon>Ascomycota</taxon>
        <taxon>Pezizomycotina</taxon>
        <taxon>Eurotiomycetes</taxon>
        <taxon>Eurotiomycetidae</taxon>
        <taxon>Eurotiales</taxon>
        <taxon>Aspergillaceae</taxon>
        <taxon>Penicillium</taxon>
    </lineage>
</organism>
<dbReference type="EMBL" id="JAQIZZ010000003">
    <property type="protein sequence ID" value="KAJ5546293.1"/>
    <property type="molecule type" value="Genomic_DNA"/>
</dbReference>
<accession>A0AAD6D1Z6</accession>
<sequence length="316" mass="35700">MPPKRRRSDPSSADPSLTDASPSISNPPEEPNAKRPRRDAFTDLLALRCYTPGSTSRSSAAMYLKATKNAQKAFKYECMCLDWVQDLKHGLESKEKSDIEGEVMENLIIDFATAGRIEGNWQEQWAICEAMAIFYMGGSAEPLNHVDDMKSMYCVWNMISFMFLSMLITLEEEGILGPNTKVKNLGMIMAMFIHLVDEERPYNGESFDIFVYAFAIKYKVELIGLHESHLGMLQDEVLGKEEIFPKDGSEYHWLLEDALEDYMEWEAASMSVGGSDLDITAWTSAERKKHHFNGEDPISVETIAAMEEGGILTFED</sequence>